<dbReference type="EMBL" id="OX395133">
    <property type="protein sequence ID" value="CAI5783391.1"/>
    <property type="molecule type" value="Genomic_DNA"/>
</dbReference>
<reference evidence="2" key="1">
    <citation type="submission" date="2022-12" db="EMBL/GenBank/DDBJ databases">
        <authorList>
            <person name="Alioto T."/>
            <person name="Alioto T."/>
            <person name="Gomez Garrido J."/>
        </authorList>
    </citation>
    <scope>NUCLEOTIDE SEQUENCE</scope>
</reference>
<organism evidence="2 3">
    <name type="scientific">Podarcis lilfordi</name>
    <name type="common">Lilford's wall lizard</name>
    <dbReference type="NCBI Taxonomy" id="74358"/>
    <lineage>
        <taxon>Eukaryota</taxon>
        <taxon>Metazoa</taxon>
        <taxon>Chordata</taxon>
        <taxon>Craniata</taxon>
        <taxon>Vertebrata</taxon>
        <taxon>Euteleostomi</taxon>
        <taxon>Lepidosauria</taxon>
        <taxon>Squamata</taxon>
        <taxon>Bifurcata</taxon>
        <taxon>Unidentata</taxon>
        <taxon>Episquamata</taxon>
        <taxon>Laterata</taxon>
        <taxon>Lacertibaenia</taxon>
        <taxon>Lacertidae</taxon>
        <taxon>Podarcis</taxon>
    </lineage>
</organism>
<evidence type="ECO:0000256" key="1">
    <source>
        <dbReference type="SAM" id="MobiDB-lite"/>
    </source>
</evidence>
<gene>
    <name evidence="2" type="ORF">PODLI_1B000373</name>
</gene>
<dbReference type="AlphaFoldDB" id="A0AA35KTL8"/>
<proteinExistence type="predicted"/>
<evidence type="ECO:0000313" key="3">
    <source>
        <dbReference type="Proteomes" id="UP001178461"/>
    </source>
</evidence>
<dbReference type="Proteomes" id="UP001178461">
    <property type="component" value="Chromosome 8"/>
</dbReference>
<sequence>MDPLSQQQPLPCLSVGLICPLAVADLGPKKAVLHTLSPSCLFATPNLETKITHAKGMAFSLAGFIGCVYFQFARQNEGPVLCLSTHKNRDLVIAASICTNIAPKACFTEDESTHLPFLATEPSKVQEEGQRTSDPPDIAGLELPSSFTIGQGCSEAEAPFVSSSQ</sequence>
<protein>
    <submittedName>
        <fullName evidence="2">Uncharacterized protein</fullName>
    </submittedName>
</protein>
<name>A0AA35KTL8_9SAUR</name>
<evidence type="ECO:0000313" key="2">
    <source>
        <dbReference type="EMBL" id="CAI5783391.1"/>
    </source>
</evidence>
<accession>A0AA35KTL8</accession>
<feature type="region of interest" description="Disordered" evidence="1">
    <location>
        <begin position="120"/>
        <end position="140"/>
    </location>
</feature>
<keyword evidence="3" id="KW-1185">Reference proteome</keyword>